<dbReference type="Proteomes" id="UP000324973">
    <property type="component" value="Unassembled WGS sequence"/>
</dbReference>
<accession>A0A5D4XPS2</accession>
<protein>
    <submittedName>
        <fullName evidence="3">Uncharacterized protein</fullName>
    </submittedName>
</protein>
<sequence>MNTSRPSDRRPVDDNRPGVAERDWQAQERALSGATADRRDLLLARALRTMPLSRPPADFASAVARIAARDGGEAAAESGLERVLLHVLLAAMALAGAGAVAMYGGRWWALAGEMFGTQATLWAAFAGLCLLLSWLPQAVRRLLDATRTPTPA</sequence>
<dbReference type="AlphaFoldDB" id="A0A5D4XPS2"/>
<evidence type="ECO:0000313" key="3">
    <source>
        <dbReference type="EMBL" id="TYT26124.1"/>
    </source>
</evidence>
<comment type="caution">
    <text evidence="3">The sequence shown here is derived from an EMBL/GenBank/DDBJ whole genome shotgun (WGS) entry which is preliminary data.</text>
</comment>
<feature type="transmembrane region" description="Helical" evidence="2">
    <location>
        <begin position="83"/>
        <end position="103"/>
    </location>
</feature>
<keyword evidence="2" id="KW-1133">Transmembrane helix</keyword>
<evidence type="ECO:0000256" key="1">
    <source>
        <dbReference type="SAM" id="MobiDB-lite"/>
    </source>
</evidence>
<feature type="transmembrane region" description="Helical" evidence="2">
    <location>
        <begin position="115"/>
        <end position="135"/>
    </location>
</feature>
<reference evidence="3 4" key="1">
    <citation type="submission" date="2019-08" db="EMBL/GenBank/DDBJ databases">
        <title>Luteimonas viscosus sp. nov., isolated from soil of a sunflower field.</title>
        <authorList>
            <person name="Jianli Z."/>
            <person name="Ying Z."/>
        </authorList>
    </citation>
    <scope>NUCLEOTIDE SEQUENCE [LARGE SCALE GENOMIC DNA]</scope>
    <source>
        <strain evidence="3 4">XBU10</strain>
    </source>
</reference>
<keyword evidence="2" id="KW-0472">Membrane</keyword>
<gene>
    <name evidence="3" type="ORF">FZO89_07540</name>
</gene>
<name>A0A5D4XPS2_9GAMM</name>
<keyword evidence="4" id="KW-1185">Reference proteome</keyword>
<keyword evidence="2" id="KW-0812">Transmembrane</keyword>
<dbReference type="RefSeq" id="WP_149102674.1">
    <property type="nucleotide sequence ID" value="NZ_VTFT01000001.1"/>
</dbReference>
<evidence type="ECO:0000256" key="2">
    <source>
        <dbReference type="SAM" id="Phobius"/>
    </source>
</evidence>
<proteinExistence type="predicted"/>
<feature type="region of interest" description="Disordered" evidence="1">
    <location>
        <begin position="1"/>
        <end position="32"/>
    </location>
</feature>
<organism evidence="3 4">
    <name type="scientific">Luteimonas viscosa</name>
    <dbReference type="NCBI Taxonomy" id="1132694"/>
    <lineage>
        <taxon>Bacteria</taxon>
        <taxon>Pseudomonadati</taxon>
        <taxon>Pseudomonadota</taxon>
        <taxon>Gammaproteobacteria</taxon>
        <taxon>Lysobacterales</taxon>
        <taxon>Lysobacteraceae</taxon>
        <taxon>Luteimonas</taxon>
    </lineage>
</organism>
<feature type="compositionally biased region" description="Basic and acidic residues" evidence="1">
    <location>
        <begin position="1"/>
        <end position="26"/>
    </location>
</feature>
<dbReference type="EMBL" id="VTFT01000001">
    <property type="protein sequence ID" value="TYT26124.1"/>
    <property type="molecule type" value="Genomic_DNA"/>
</dbReference>
<evidence type="ECO:0000313" key="4">
    <source>
        <dbReference type="Proteomes" id="UP000324973"/>
    </source>
</evidence>